<dbReference type="Pfam" id="PF07727">
    <property type="entry name" value="RVT_2"/>
    <property type="match status" value="1"/>
</dbReference>
<evidence type="ECO:0000313" key="6">
    <source>
        <dbReference type="Proteomes" id="UP001152797"/>
    </source>
</evidence>
<feature type="compositionally biased region" description="Acidic residues" evidence="2">
    <location>
        <begin position="2321"/>
        <end position="2339"/>
    </location>
</feature>
<dbReference type="InterPro" id="IPR043502">
    <property type="entry name" value="DNA/RNA_pol_sf"/>
</dbReference>
<evidence type="ECO:0000256" key="2">
    <source>
        <dbReference type="SAM" id="MobiDB-lite"/>
    </source>
</evidence>
<protein>
    <submittedName>
        <fullName evidence="5">Homoserine dehydrogenase</fullName>
    </submittedName>
</protein>
<feature type="coiled-coil region" evidence="1">
    <location>
        <begin position="616"/>
        <end position="643"/>
    </location>
</feature>
<dbReference type="PANTHER" id="PTHR37984">
    <property type="entry name" value="PROTEIN CBG26694"/>
    <property type="match status" value="1"/>
</dbReference>
<feature type="compositionally biased region" description="Low complexity" evidence="2">
    <location>
        <begin position="345"/>
        <end position="356"/>
    </location>
</feature>
<dbReference type="PANTHER" id="PTHR37984:SF5">
    <property type="entry name" value="PROTEIN NYNRIN-LIKE"/>
    <property type="match status" value="1"/>
</dbReference>
<feature type="region of interest" description="Disordered" evidence="2">
    <location>
        <begin position="325"/>
        <end position="367"/>
    </location>
</feature>
<evidence type="ECO:0000259" key="3">
    <source>
        <dbReference type="PROSITE" id="PS50994"/>
    </source>
</evidence>
<feature type="region of interest" description="Disordered" evidence="2">
    <location>
        <begin position="410"/>
        <end position="448"/>
    </location>
</feature>
<dbReference type="OrthoDB" id="8067857at2759"/>
<evidence type="ECO:0000256" key="1">
    <source>
        <dbReference type="SAM" id="Coils"/>
    </source>
</evidence>
<sequence length="2917" mass="326642">MALDDVQRREYLQKNVTADLQYMWDDSEVSLDLQHRLGQHYKNLRVFVALAESSTELREALKTDYQLDAAQGAGQRAEVARIISAWTAGRQLYEKENELQAESKVMGLPRSLQHSERLAMLRAVETTLGTLSEHDVPSSEYLALKVEECENGEVTAASLDEITSKAHKNTASLQTSLDTSGHVRVVKTKTKGSLPSNTEEYRQAMKLEAVTWLCMASKFKAKHWLAGLKMEHFLKFVDFILGDRVNAIKVPVDNGQQAVKPNWALVLQYEHRLRREAMKLVNRAEATLAEALTRVTKDPDLKEAFFTTPLALTTTETPQKFAKYNSKGHQEGNYKGKGKGKGKQFGKSGNKGGKSYNKGKHGDLSLVSQTPDGRDICFAYNSQGVTNLGEHPASVWQLAETRQLVEEFDASSSVREMTANETDKPEQETTAEPNHLESNGGSELHRGQPMEMDWAGRRKPLVDGFGLCSPTLWNPADRGAHICAGGQEFCKSIFGMVSKFVTERLGDLRLAAFKLGLGKIETSPFSEQDLDDLRKEWASLLPSRSKSLEIPERQPFLLGMISQSLEKVEDPDYKIFMHGKDSFWTGVPVGYDEPLPRTPDVFPRNEKVRPLDESEYNNLACNYRSAREMSEELEKKFREEEALGRMIPTTLSALQSKHPERTPLVAAMGAIKKPNGDVRPLHDGTHFVQLNNNICFQDQLQYPGPEDAAAMIRLVEDDKESLFAMSADIKAAHRLVKIREEDWPLLGCRAHDDDKTIWINTVGTFGVSSASYWWTRLFAGIGRLVAYILGQENWFQLVYVDDLHLTCLGPRKFLVLWTALALYEILGTPFSYAKFSGGLQVCFVGYLLDYRACRLGITQRRGAWLVSFIDEMFASKGTIYMRRFNEFLGRLGFVSRVLLWLKPFLAPLYSWSAALDRGTVAKCPKLVMLVLRFLQLQLKDCSPGHVVPLVLTAGTDNLANQFLLRGENTLADALTNEDFTGVDLKKRLVCEWGDFQFHLITRLWNEREGYLDKDMLRSTAQIVLLSRVSRFLVSFAPRFPVGSSQRLETISMPMHRSEADIVREVALMSMMLRFMEFDLDSSSDKIGRMEEIVALLQAILQFLGTTPSLESLYLIWKSAILALSEMEAHFFPGYPVQTSNSLVTPAKWLPFSRLATKEWERFRPLLLPGYYALKTLNEWIWTEYDVEVHKDLSHALTDALLLVEATMDMCEIPLDPAATVVLELLSRVSRFLVSFAPRFPVGSSQRNRGITDLKVQNSETGHPALAVSHFPEEPPPVFEGSPNDEIWMAACEVYMSADVACRSPKTSMPQLLSPWKMNKSQLVEELNRRGVPFHPSWLVPELRQMVVEIRQQEKPKVETSEALQGLSKCSLDELVKKATAQGITMPDKPTRGWLMRAIRDASNTPADTVVPFGKFKGWMYREIPAPYLEWAMAEVEGNPNSSMDLQRLASWAKSEKTKGKTVLSKTRSLATDPEALAKIPPPSVKDMSMGLRGPSEEEGICYDSGRGRDGILNVPDIFYDTTDDLGAEGPDKSAYEVPKYAAVQVDAQVSKYKGLDDSIKVPAYEYELVSGSASDAGDFLNEEPFVPDKIYYSKTMNPKALGTPEELRERARRGIRRRKRMNESNFKKIKRGMVNLASVLMACTVAAASLTQEIVTGPLEDTFEVFKPFMAYCKSDGQREVDCLELFAGRARISEGFAKRGRGVLQPRDIKFGHDLRDRSTQEQVLKEISQHEPGLIWMAPPCTLWCGFSRLNYNQQQLRRLRKKEMELVRFVDSVVCLQRKLGGLVVIENPANSDLWRTDVLQDMIGSGMSFARADLCSYGMKSLDGEALLKKPVSLLTNSAAFNENVQKVCTGDHDHRTIQGAETAHSATYPTGFATAVFHAYNKSCSHAHSVMTAEAPSSVEDKPSSPSAVERKPDDVEEPHGAKAISFKGKVSPEIASVLKRVHQNLGHPSNRDLIKHLRIAGAGENILRAAEQMTCNTCARSGRAPLHKVSAPVVALDFNEAVAADIVWLDTADAKNKPALNMVDLASTYQVVVPLKSTKSEDVSEAFSSGWIQWAGAPKFVLVDLDSAFKDKFLALMDNKSVVVRAAAGQAHWQNGVAERHGGAWKMIWNKFVEDNLVFVEEMPEAMSWVSDAKNQLRNRSGYSPRQWVFGSNGRQPADLFDMDQSQTEMLDLASPDAKFERSQVLRAGARAAFFACQSKEALQRASNHKPRVEKKNFEPGDLVYAYREVKQGKGKKPKSTWLGPGIVIGREGNNFWLSRGGRCILAAPEHLRTAHHEEVSELLRLKTAMKELKSLMEQPFPDEEMEVDEDFLDPAPEEQESGPIEMEAENEGPPDSSPLPSAWDEAASREQQIRASVRRAQALDDVPTALKKARLEAPKAVFMVKRCISEKGKEKQLEKELPWGLIPYEERHLYREAELKQWKEHVEFGAVRALSLEESRRIEATIPPERVLNARFAYKDKNYALRKVDPSIPCKPKARLCVAGHRDPDLGRFDMAVDAPTTSRHSILLALQLGLSRGWSVSVGDIRAAFLNGVPAPRQLYFRQPRGGIPSLQPGQLVEVLKGVFGLSTSPKLWWMKLSKDVQAMVIEVGGRRILVKQNPIDPCVFHFYEQTSQAVVGLLLTHVDDLMLIVEPGLEATIQKEIKDKFPIDEWQSGSFEYVGCSYHCSANEIKISQKAYVEGRVDKVTAKTNADGSVSREQVEENRTSIGSLSWLAKQTRPDLQFAVSQAQRKQSDPSTDDIKKTNKLVDIAFDHKDHGVTLKKIPEKQIAFIAFHDAAWANVSAEDPDIGDSNWSGDHPVASQLAHVIVVSDKRVLEGEEHDFSLIDWRSKSSQRVCRSTFAGETMACCEAVEHAVYLRSLFLSFASGCMVSEVCGGEKAPLHCITDCKSLFDHLHREGTPKAPSEKRLA</sequence>
<dbReference type="Gene3D" id="3.30.420.10">
    <property type="entry name" value="Ribonuclease H-like superfamily/Ribonuclease H"/>
    <property type="match status" value="1"/>
</dbReference>
<evidence type="ECO:0000313" key="4">
    <source>
        <dbReference type="EMBL" id="CAI3986115.1"/>
    </source>
</evidence>
<proteinExistence type="predicted"/>
<dbReference type="InterPro" id="IPR036397">
    <property type="entry name" value="RNaseH_sf"/>
</dbReference>
<dbReference type="PROSITE" id="PS50994">
    <property type="entry name" value="INTEGRASE"/>
    <property type="match status" value="1"/>
</dbReference>
<feature type="compositionally biased region" description="Polar residues" evidence="2">
    <location>
        <begin position="428"/>
        <end position="441"/>
    </location>
</feature>
<dbReference type="SUPFAM" id="SSF53098">
    <property type="entry name" value="Ribonuclease H-like"/>
    <property type="match status" value="1"/>
</dbReference>
<feature type="region of interest" description="Disordered" evidence="2">
    <location>
        <begin position="2321"/>
        <end position="2357"/>
    </location>
</feature>
<organism evidence="4">
    <name type="scientific">Cladocopium goreaui</name>
    <dbReference type="NCBI Taxonomy" id="2562237"/>
    <lineage>
        <taxon>Eukaryota</taxon>
        <taxon>Sar</taxon>
        <taxon>Alveolata</taxon>
        <taxon>Dinophyceae</taxon>
        <taxon>Suessiales</taxon>
        <taxon>Symbiodiniaceae</taxon>
        <taxon>Cladocopium</taxon>
    </lineage>
</organism>
<evidence type="ECO:0000313" key="5">
    <source>
        <dbReference type="EMBL" id="CAL4773427.1"/>
    </source>
</evidence>
<dbReference type="EMBL" id="CAMXCT020001046">
    <property type="protein sequence ID" value="CAL1139490.1"/>
    <property type="molecule type" value="Genomic_DNA"/>
</dbReference>
<keyword evidence="6" id="KW-1185">Reference proteome</keyword>
<comment type="caution">
    <text evidence="4">The sequence shown here is derived from an EMBL/GenBank/DDBJ whole genome shotgun (WGS) entry which is preliminary data.</text>
</comment>
<dbReference type="EMBL" id="CAMXCT010001046">
    <property type="protein sequence ID" value="CAI3986115.1"/>
    <property type="molecule type" value="Genomic_DNA"/>
</dbReference>
<dbReference type="InterPro" id="IPR050951">
    <property type="entry name" value="Retrovirus_Pol_polyprotein"/>
</dbReference>
<dbReference type="InterPro" id="IPR013103">
    <property type="entry name" value="RVT_2"/>
</dbReference>
<feature type="domain" description="Integrase catalytic" evidence="3">
    <location>
        <begin position="1994"/>
        <end position="2171"/>
    </location>
</feature>
<name>A0A9P1C6R2_9DINO</name>
<dbReference type="InterPro" id="IPR001584">
    <property type="entry name" value="Integrase_cat-core"/>
</dbReference>
<reference evidence="4" key="1">
    <citation type="submission" date="2022-10" db="EMBL/GenBank/DDBJ databases">
        <authorList>
            <person name="Chen Y."/>
            <person name="Dougan E. K."/>
            <person name="Chan C."/>
            <person name="Rhodes N."/>
            <person name="Thang M."/>
        </authorList>
    </citation>
    <scope>NUCLEOTIDE SEQUENCE</scope>
</reference>
<dbReference type="Proteomes" id="UP001152797">
    <property type="component" value="Unassembled WGS sequence"/>
</dbReference>
<dbReference type="GO" id="GO:0003676">
    <property type="term" value="F:nucleic acid binding"/>
    <property type="evidence" value="ECO:0007669"/>
    <property type="project" value="InterPro"/>
</dbReference>
<dbReference type="InterPro" id="IPR012337">
    <property type="entry name" value="RNaseH-like_sf"/>
</dbReference>
<feature type="compositionally biased region" description="Basic and acidic residues" evidence="2">
    <location>
        <begin position="1904"/>
        <end position="1926"/>
    </location>
</feature>
<accession>A0A9P1C6R2</accession>
<dbReference type="EMBL" id="CAMXCT030001046">
    <property type="protein sequence ID" value="CAL4773427.1"/>
    <property type="molecule type" value="Genomic_DNA"/>
</dbReference>
<dbReference type="SUPFAM" id="SSF56672">
    <property type="entry name" value="DNA/RNA polymerases"/>
    <property type="match status" value="1"/>
</dbReference>
<gene>
    <name evidence="4" type="ORF">C1SCF055_LOCUS13492</name>
</gene>
<dbReference type="GO" id="GO:0015074">
    <property type="term" value="P:DNA integration"/>
    <property type="evidence" value="ECO:0007669"/>
    <property type="project" value="InterPro"/>
</dbReference>
<feature type="region of interest" description="Disordered" evidence="2">
    <location>
        <begin position="1899"/>
        <end position="1926"/>
    </location>
</feature>
<reference evidence="5 6" key="2">
    <citation type="submission" date="2024-05" db="EMBL/GenBank/DDBJ databases">
        <authorList>
            <person name="Chen Y."/>
            <person name="Shah S."/>
            <person name="Dougan E. K."/>
            <person name="Thang M."/>
            <person name="Chan C."/>
        </authorList>
    </citation>
    <scope>NUCLEOTIDE SEQUENCE [LARGE SCALE GENOMIC DNA]</scope>
</reference>
<keyword evidence="1" id="KW-0175">Coiled coil</keyword>